<feature type="domain" description="EamA" evidence="8">
    <location>
        <begin position="5"/>
        <end position="134"/>
    </location>
</feature>
<comment type="similarity">
    <text evidence="2">Belongs to the EamA transporter family.</text>
</comment>
<feature type="transmembrane region" description="Helical" evidence="7">
    <location>
        <begin position="269"/>
        <end position="289"/>
    </location>
</feature>
<dbReference type="InterPro" id="IPR000620">
    <property type="entry name" value="EamA_dom"/>
</dbReference>
<feature type="transmembrane region" description="Helical" evidence="7">
    <location>
        <begin position="178"/>
        <end position="197"/>
    </location>
</feature>
<dbReference type="InterPro" id="IPR050638">
    <property type="entry name" value="AA-Vitamin_Transporters"/>
</dbReference>
<dbReference type="Proteomes" id="UP001282284">
    <property type="component" value="Unassembled WGS sequence"/>
</dbReference>
<protein>
    <submittedName>
        <fullName evidence="9">DMT family transporter</fullName>
    </submittedName>
</protein>
<keyword evidence="10" id="KW-1185">Reference proteome</keyword>
<dbReference type="InterPro" id="IPR037185">
    <property type="entry name" value="EmrE-like"/>
</dbReference>
<evidence type="ECO:0000256" key="1">
    <source>
        <dbReference type="ARBA" id="ARBA00004651"/>
    </source>
</evidence>
<evidence type="ECO:0000256" key="5">
    <source>
        <dbReference type="ARBA" id="ARBA00022989"/>
    </source>
</evidence>
<evidence type="ECO:0000256" key="6">
    <source>
        <dbReference type="ARBA" id="ARBA00023136"/>
    </source>
</evidence>
<proteinExistence type="inferred from homology"/>
<gene>
    <name evidence="9" type="ORF">QT711_12665</name>
</gene>
<dbReference type="SUPFAM" id="SSF103481">
    <property type="entry name" value="Multidrug resistance efflux transporter EmrE"/>
    <property type="match status" value="2"/>
</dbReference>
<comment type="subcellular location">
    <subcellularLocation>
        <location evidence="1">Cell membrane</location>
        <topology evidence="1">Multi-pass membrane protein</topology>
    </subcellularLocation>
</comment>
<accession>A0ABU4GAW3</accession>
<keyword evidence="5 7" id="KW-1133">Transmembrane helix</keyword>
<dbReference type="EMBL" id="JAUBDI010000012">
    <property type="protein sequence ID" value="MDW0114041.1"/>
    <property type="molecule type" value="Genomic_DNA"/>
</dbReference>
<evidence type="ECO:0000256" key="7">
    <source>
        <dbReference type="SAM" id="Phobius"/>
    </source>
</evidence>
<evidence type="ECO:0000313" key="9">
    <source>
        <dbReference type="EMBL" id="MDW0114041.1"/>
    </source>
</evidence>
<dbReference type="PANTHER" id="PTHR32322">
    <property type="entry name" value="INNER MEMBRANE TRANSPORTER"/>
    <property type="match status" value="1"/>
</dbReference>
<evidence type="ECO:0000256" key="2">
    <source>
        <dbReference type="ARBA" id="ARBA00007362"/>
    </source>
</evidence>
<reference evidence="9 10" key="1">
    <citation type="submission" date="2023-06" db="EMBL/GenBank/DDBJ databases">
        <title>Sporosarcina sp. nov., isolated from Korean traditional fermented seafood 'Jeotgal'.</title>
        <authorList>
            <person name="Yang A.I."/>
            <person name="Shin N.-R."/>
        </authorList>
    </citation>
    <scope>NUCLEOTIDE SEQUENCE [LARGE SCALE GENOMIC DNA]</scope>
    <source>
        <strain evidence="9 10">KCTC13119</strain>
    </source>
</reference>
<evidence type="ECO:0000259" key="8">
    <source>
        <dbReference type="Pfam" id="PF00892"/>
    </source>
</evidence>
<dbReference type="Pfam" id="PF00892">
    <property type="entry name" value="EamA"/>
    <property type="match status" value="2"/>
</dbReference>
<organism evidence="9 10">
    <name type="scientific">Sporosarcina saromensis</name>
    <dbReference type="NCBI Taxonomy" id="359365"/>
    <lineage>
        <taxon>Bacteria</taxon>
        <taxon>Bacillati</taxon>
        <taxon>Bacillota</taxon>
        <taxon>Bacilli</taxon>
        <taxon>Bacillales</taxon>
        <taxon>Caryophanaceae</taxon>
        <taxon>Sporosarcina</taxon>
    </lineage>
</organism>
<keyword evidence="3" id="KW-1003">Cell membrane</keyword>
<feature type="transmembrane region" description="Helical" evidence="7">
    <location>
        <begin position="64"/>
        <end position="82"/>
    </location>
</feature>
<keyword evidence="4 7" id="KW-0812">Transmembrane</keyword>
<feature type="transmembrane region" description="Helical" evidence="7">
    <location>
        <begin position="244"/>
        <end position="263"/>
    </location>
</feature>
<dbReference type="RefSeq" id="WP_317944796.1">
    <property type="nucleotide sequence ID" value="NZ_JAUBDI010000012.1"/>
</dbReference>
<evidence type="ECO:0000256" key="3">
    <source>
        <dbReference type="ARBA" id="ARBA00022475"/>
    </source>
</evidence>
<keyword evidence="6 7" id="KW-0472">Membrane</keyword>
<dbReference type="PANTHER" id="PTHR32322:SF18">
    <property type="entry name" value="S-ADENOSYLMETHIONINE_S-ADENOSYLHOMOCYSTEINE TRANSPORTER"/>
    <property type="match status" value="1"/>
</dbReference>
<comment type="caution">
    <text evidence="9">The sequence shown here is derived from an EMBL/GenBank/DDBJ whole genome shotgun (WGS) entry which is preliminary data.</text>
</comment>
<feature type="transmembrane region" description="Helical" evidence="7">
    <location>
        <begin position="32"/>
        <end position="52"/>
    </location>
</feature>
<evidence type="ECO:0000313" key="10">
    <source>
        <dbReference type="Proteomes" id="UP001282284"/>
    </source>
</evidence>
<feature type="transmembrane region" description="Helical" evidence="7">
    <location>
        <begin position="152"/>
        <end position="171"/>
    </location>
</feature>
<feature type="domain" description="EamA" evidence="8">
    <location>
        <begin position="148"/>
        <end position="284"/>
    </location>
</feature>
<name>A0ABU4GAW3_9BACL</name>
<feature type="transmembrane region" description="Helical" evidence="7">
    <location>
        <begin position="94"/>
        <end position="113"/>
    </location>
</feature>
<evidence type="ECO:0000256" key="4">
    <source>
        <dbReference type="ARBA" id="ARBA00022692"/>
    </source>
</evidence>
<feature type="transmembrane region" description="Helical" evidence="7">
    <location>
        <begin position="212"/>
        <end position="232"/>
    </location>
</feature>
<feature type="transmembrane region" description="Helical" evidence="7">
    <location>
        <begin position="120"/>
        <end position="140"/>
    </location>
</feature>
<sequence>MWKLYALLTTTMLIWGLNLPLLKYMLTIMDPVTMTAFRILTAGIAVFIILSTFKLVRLPTKQEWPYIIGGAALNVVLHHYFLNMGLFRTSGTNAGLILGTGPVLTAIFTALILRNYPTKIQWLGAIAGFIGIGSVVLAGGEGLNGLKLGDTFVFLSILAQVLSFLVIAKAARTLDPRLLTAYMLTTGSLLLIVISFIQEPGEIAKFATVPPTFWAAFAASGIIGTAVGHMLYNYSLGKVGPAKAAIFMNLNTLFSLTGSALFLGEIITGRHLIGFLLIIIGVILGSGAAEDLWRKRKFAESNQGRKITQGK</sequence>